<evidence type="ECO:0000256" key="2">
    <source>
        <dbReference type="SAM" id="SignalP"/>
    </source>
</evidence>
<dbReference type="AlphaFoldDB" id="A0A138ATR9"/>
<feature type="signal peptide" evidence="2">
    <location>
        <begin position="1"/>
        <end position="24"/>
    </location>
</feature>
<feature type="region of interest" description="Disordered" evidence="1">
    <location>
        <begin position="273"/>
        <end position="416"/>
    </location>
</feature>
<dbReference type="STRING" id="239498.AXK60_23540"/>
<sequence length="416" mass="40636">MRILGAGAAAGAAALLLGVAGADAASIHAPAPARTTGPELVAQAAIGIADLRPPAPSDAPPAPAPRHVPIPPRPEAVKVAPGPLGIPGAAYAAYQGAADRMALEAPGCGIEWNLVAAIGRIESGHADGGNVDATGVTLTPIEGPVLDGTLAGNAVIRDGAGYARALGPMQFLSTTWALFGGDNSGDGRADVNNVRDAAYGAARYLCSSASGLQSEAQQRIAVFAYNQSNSYVDNVVAWAKAYKDRAIPVGGIPDMTAPVAPPKELPKPLPPGQVVIVGCGTPDGAARPSDARPSAPSAKPTPSASAPPSVARSVKPSGPAAPSSAARGPDGRPLPTVVDCPSPPGAPSPGPARPAAPAPIGPGGALAIAPSGPSTGATSPAPAPSSARPAPPSARPAPSSRPAAPSSSPTVPRPPR</sequence>
<dbReference type="GO" id="GO:0008933">
    <property type="term" value="F:peptidoglycan lytic transglycosylase activity"/>
    <property type="evidence" value="ECO:0007669"/>
    <property type="project" value="TreeGrafter"/>
</dbReference>
<dbReference type="EMBL" id="LSRF01000011">
    <property type="protein sequence ID" value="KXP13813.1"/>
    <property type="molecule type" value="Genomic_DNA"/>
</dbReference>
<dbReference type="InterPro" id="IPR043426">
    <property type="entry name" value="MltB-like"/>
</dbReference>
<feature type="compositionally biased region" description="Low complexity" evidence="1">
    <location>
        <begin position="285"/>
        <end position="328"/>
    </location>
</feature>
<comment type="caution">
    <text evidence="4">The sequence shown here is derived from an EMBL/GenBank/DDBJ whole genome shotgun (WGS) entry which is preliminary data.</text>
</comment>
<dbReference type="GO" id="GO:0009253">
    <property type="term" value="P:peptidoglycan catabolic process"/>
    <property type="evidence" value="ECO:0007669"/>
    <property type="project" value="TreeGrafter"/>
</dbReference>
<dbReference type="PANTHER" id="PTHR30163">
    <property type="entry name" value="MEMBRANE-BOUND LYTIC MUREIN TRANSGLYCOSYLASE B"/>
    <property type="match status" value="1"/>
</dbReference>
<dbReference type="CDD" id="cd13399">
    <property type="entry name" value="Slt35-like"/>
    <property type="match status" value="1"/>
</dbReference>
<evidence type="ECO:0000313" key="4">
    <source>
        <dbReference type="EMBL" id="KXP13813.1"/>
    </source>
</evidence>
<dbReference type="RefSeq" id="WP_068570497.1">
    <property type="nucleotide sequence ID" value="NZ_LSRF01000011.1"/>
</dbReference>
<accession>A0A138ATR9</accession>
<dbReference type="OrthoDB" id="9796191at2"/>
<dbReference type="SUPFAM" id="SSF53955">
    <property type="entry name" value="Lysozyme-like"/>
    <property type="match status" value="1"/>
</dbReference>
<gene>
    <name evidence="4" type="ORF">AXK60_23540</name>
</gene>
<feature type="domain" description="Transglycosylase SLT" evidence="3">
    <location>
        <begin position="162"/>
        <end position="215"/>
    </location>
</feature>
<evidence type="ECO:0000256" key="1">
    <source>
        <dbReference type="SAM" id="MobiDB-lite"/>
    </source>
</evidence>
<dbReference type="Pfam" id="PF13406">
    <property type="entry name" value="SLT_2"/>
    <property type="match status" value="1"/>
</dbReference>
<reference evidence="5" key="1">
    <citation type="submission" date="2016-02" db="EMBL/GenBank/DDBJ databases">
        <authorList>
            <person name="Wen L."/>
            <person name="He K."/>
            <person name="Yang H."/>
        </authorList>
    </citation>
    <scope>NUCLEOTIDE SEQUENCE [LARGE SCALE GENOMIC DNA]</scope>
    <source>
        <strain evidence="5">JCM 15929</strain>
    </source>
</reference>
<feature type="compositionally biased region" description="Low complexity" evidence="1">
    <location>
        <begin position="396"/>
        <end position="410"/>
    </location>
</feature>
<keyword evidence="2" id="KW-0732">Signal</keyword>
<protein>
    <recommendedName>
        <fullName evidence="3">Transglycosylase SLT domain-containing protein</fullName>
    </recommendedName>
</protein>
<dbReference type="Gene3D" id="1.10.530.10">
    <property type="match status" value="1"/>
</dbReference>
<feature type="compositionally biased region" description="Pro residues" evidence="1">
    <location>
        <begin position="341"/>
        <end position="360"/>
    </location>
</feature>
<dbReference type="Proteomes" id="UP000070258">
    <property type="component" value="Unassembled WGS sequence"/>
</dbReference>
<name>A0A138ATR9_9ACTN</name>
<evidence type="ECO:0000313" key="5">
    <source>
        <dbReference type="Proteomes" id="UP000070258"/>
    </source>
</evidence>
<dbReference type="InterPro" id="IPR023346">
    <property type="entry name" value="Lysozyme-like_dom_sf"/>
</dbReference>
<dbReference type="InterPro" id="IPR031304">
    <property type="entry name" value="SLT_2"/>
</dbReference>
<feature type="chain" id="PRO_5007483589" description="Transglycosylase SLT domain-containing protein" evidence="2">
    <location>
        <begin position="25"/>
        <end position="416"/>
    </location>
</feature>
<evidence type="ECO:0000259" key="3">
    <source>
        <dbReference type="Pfam" id="PF13406"/>
    </source>
</evidence>
<organism evidence="4 5">
    <name type="scientific">Tsukamurella pseudospumae</name>
    <dbReference type="NCBI Taxonomy" id="239498"/>
    <lineage>
        <taxon>Bacteria</taxon>
        <taxon>Bacillati</taxon>
        <taxon>Actinomycetota</taxon>
        <taxon>Actinomycetes</taxon>
        <taxon>Mycobacteriales</taxon>
        <taxon>Tsukamurellaceae</taxon>
        <taxon>Tsukamurella</taxon>
    </lineage>
</organism>
<feature type="compositionally biased region" description="Low complexity" evidence="1">
    <location>
        <begin position="365"/>
        <end position="388"/>
    </location>
</feature>
<proteinExistence type="predicted"/>
<dbReference type="PANTHER" id="PTHR30163:SF8">
    <property type="entry name" value="LYTIC MUREIN TRANSGLYCOSYLASE"/>
    <property type="match status" value="1"/>
</dbReference>